<dbReference type="PRINTS" id="PR00237">
    <property type="entry name" value="GPCRRHODOPSN"/>
</dbReference>
<feature type="transmembrane region" description="Helical" evidence="10">
    <location>
        <begin position="711"/>
        <end position="730"/>
    </location>
</feature>
<keyword evidence="5 10" id="KW-0472">Membrane</keyword>
<dbReference type="Gene3D" id="1.20.1070.10">
    <property type="entry name" value="Rhodopsin 7-helix transmembrane proteins"/>
    <property type="match status" value="2"/>
</dbReference>
<evidence type="ECO:0000256" key="4">
    <source>
        <dbReference type="ARBA" id="ARBA00023040"/>
    </source>
</evidence>
<keyword evidence="3 10" id="KW-1133">Transmembrane helix</keyword>
<comment type="caution">
    <text evidence="12">The sequence shown here is derived from an EMBL/GenBank/DDBJ whole genome shotgun (WGS) entry which is preliminary data.</text>
</comment>
<gene>
    <name evidence="12" type="ORF">EDS130_LOCUS25397</name>
    <name evidence="13" type="ORF">XAT740_LOCUS34659</name>
</gene>
<dbReference type="EMBL" id="CAJNOR010003408">
    <property type="protein sequence ID" value="CAF1410771.1"/>
    <property type="molecule type" value="Genomic_DNA"/>
</dbReference>
<feature type="transmembrane region" description="Helical" evidence="10">
    <location>
        <begin position="154"/>
        <end position="172"/>
    </location>
</feature>
<dbReference type="AlphaFoldDB" id="A0A814WFB1"/>
<reference evidence="12" key="1">
    <citation type="submission" date="2021-02" db="EMBL/GenBank/DDBJ databases">
        <authorList>
            <person name="Nowell W R."/>
        </authorList>
    </citation>
    <scope>NUCLEOTIDE SEQUENCE</scope>
</reference>
<dbReference type="Proteomes" id="UP000663852">
    <property type="component" value="Unassembled WGS sequence"/>
</dbReference>
<proteinExistence type="inferred from homology"/>
<dbReference type="Proteomes" id="UP000663828">
    <property type="component" value="Unassembled WGS sequence"/>
</dbReference>
<dbReference type="InterPro" id="IPR000276">
    <property type="entry name" value="GPCR_Rhodpsn"/>
</dbReference>
<organism evidence="12 15">
    <name type="scientific">Adineta ricciae</name>
    <name type="common">Rotifer</name>
    <dbReference type="NCBI Taxonomy" id="249248"/>
    <lineage>
        <taxon>Eukaryota</taxon>
        <taxon>Metazoa</taxon>
        <taxon>Spiralia</taxon>
        <taxon>Gnathifera</taxon>
        <taxon>Rotifera</taxon>
        <taxon>Eurotatoria</taxon>
        <taxon>Bdelloidea</taxon>
        <taxon>Adinetida</taxon>
        <taxon>Adinetidae</taxon>
        <taxon>Adineta</taxon>
    </lineage>
</organism>
<comment type="similarity">
    <text evidence="8">Belongs to the G-protein coupled receptor 1 family.</text>
</comment>
<feature type="region of interest" description="Disordered" evidence="9">
    <location>
        <begin position="300"/>
        <end position="326"/>
    </location>
</feature>
<comment type="subcellular location">
    <subcellularLocation>
        <location evidence="1">Membrane</location>
        <topology evidence="1">Multi-pass membrane protein</topology>
    </subcellularLocation>
</comment>
<keyword evidence="7 8" id="KW-0807">Transducer</keyword>
<sequence length="754" mass="85818">MGTKYYYPLFDSSFTSYISNDSIFDSINPNSLDQSNHLAVSIAIWIILLITILFGTTGNILVLYVYISRKDNKTCTFFITMLAGVDLIICLILAPLELYQVTTGIQNEFLCKFYGFLSTHVLYSTFLITVIAFDRYFCICWPLYKIITVRRAHAVVIICGIVSSLLAIMPMSEFSTVDHALQVLGNHSEQLLSKPLDANDFTYKHVDHIKTASISSYILGNETSVVCSPRFSLRLKLPIFIDIYRKFHSSLFAICMLLVIILYAFIYNAVYQRRITRTRKFSAYRRIIRSYLIHNEPELSESEPSKMHHHHHHHHRHRRRSRRYHREQPSTLTLLCCYCCKINDDYMHDLQRTSEGTLNVPLSERNRQSYRRHNHDEPSCIDMNPNRNRPKIVLEVNGARGKRYSAISMTSMTYLTSGVWDDSSPTSLIRSRINSIAATTYCGTENSSTSRPSTSTEDSFEQTSRLLTLNNTLLQLRPMSSTTAAANPTHLTVPGLQMTTGTTLSPPCSSSSTGDAVPKENSLTENELPRSVSQCANLLHPSYIRKSSNTLSTRAQARPSDASVPQRKVSFLTSSGTTADRCINEDTSSTCPRASLAPSNFPVAANQPQTNPAQRHLAVQMNNTPRSLSTVSAIDPSNPSDRALSISSTRRPSTFDCETQRTLERQQTQERLANIRTTFTLFIVTSTFILMYLPSIIHILFDIQNHTYREVLFLLCYVNSACNPLIYSFFNVNFRNDVRRLYECQKREYLARRY</sequence>
<dbReference type="PROSITE" id="PS00237">
    <property type="entry name" value="G_PROTEIN_RECEP_F1_1"/>
    <property type="match status" value="1"/>
</dbReference>
<dbReference type="InterPro" id="IPR017452">
    <property type="entry name" value="GPCR_Rhodpsn_7TM"/>
</dbReference>
<evidence type="ECO:0000256" key="6">
    <source>
        <dbReference type="ARBA" id="ARBA00023170"/>
    </source>
</evidence>
<keyword evidence="4 8" id="KW-0297">G-protein coupled receptor</keyword>
<accession>A0A814WFB1</accession>
<name>A0A814WFB1_ADIRI</name>
<evidence type="ECO:0000313" key="14">
    <source>
        <dbReference type="Proteomes" id="UP000663828"/>
    </source>
</evidence>
<feature type="transmembrane region" description="Helical" evidence="10">
    <location>
        <begin position="251"/>
        <end position="270"/>
    </location>
</feature>
<feature type="transmembrane region" description="Helical" evidence="10">
    <location>
        <begin position="74"/>
        <end position="94"/>
    </location>
</feature>
<keyword evidence="6 8" id="KW-0675">Receptor</keyword>
<dbReference type="SUPFAM" id="SSF81321">
    <property type="entry name" value="Family A G protein-coupled receptor-like"/>
    <property type="match status" value="1"/>
</dbReference>
<dbReference type="PANTHER" id="PTHR24243:SF224">
    <property type="entry name" value="G-PROTEIN COUPLED RECEPTOR 19-RELATED"/>
    <property type="match status" value="1"/>
</dbReference>
<evidence type="ECO:0000256" key="7">
    <source>
        <dbReference type="ARBA" id="ARBA00023224"/>
    </source>
</evidence>
<protein>
    <recommendedName>
        <fullName evidence="11">G-protein coupled receptors family 1 profile domain-containing protein</fullName>
    </recommendedName>
</protein>
<evidence type="ECO:0000313" key="12">
    <source>
        <dbReference type="EMBL" id="CAF1201613.1"/>
    </source>
</evidence>
<feature type="transmembrane region" description="Helical" evidence="10">
    <location>
        <begin position="114"/>
        <end position="133"/>
    </location>
</feature>
<dbReference type="PANTHER" id="PTHR24243">
    <property type="entry name" value="G-PROTEIN COUPLED RECEPTOR"/>
    <property type="match status" value="1"/>
</dbReference>
<feature type="region of interest" description="Disordered" evidence="9">
    <location>
        <begin position="628"/>
        <end position="660"/>
    </location>
</feature>
<evidence type="ECO:0000256" key="9">
    <source>
        <dbReference type="SAM" id="MobiDB-lite"/>
    </source>
</evidence>
<evidence type="ECO:0000256" key="8">
    <source>
        <dbReference type="RuleBase" id="RU000688"/>
    </source>
</evidence>
<feature type="region of interest" description="Disordered" evidence="9">
    <location>
        <begin position="547"/>
        <end position="591"/>
    </location>
</feature>
<evidence type="ECO:0000256" key="3">
    <source>
        <dbReference type="ARBA" id="ARBA00022989"/>
    </source>
</evidence>
<feature type="compositionally biased region" description="Low complexity" evidence="9">
    <location>
        <begin position="499"/>
        <end position="514"/>
    </location>
</feature>
<dbReference type="GO" id="GO:0004930">
    <property type="term" value="F:G protein-coupled receptor activity"/>
    <property type="evidence" value="ECO:0007669"/>
    <property type="project" value="UniProtKB-KW"/>
</dbReference>
<evidence type="ECO:0000313" key="13">
    <source>
        <dbReference type="EMBL" id="CAF1410771.1"/>
    </source>
</evidence>
<evidence type="ECO:0000259" key="11">
    <source>
        <dbReference type="PROSITE" id="PS50262"/>
    </source>
</evidence>
<dbReference type="EMBL" id="CAJNOJ010000149">
    <property type="protein sequence ID" value="CAF1201613.1"/>
    <property type="molecule type" value="Genomic_DNA"/>
</dbReference>
<evidence type="ECO:0000256" key="2">
    <source>
        <dbReference type="ARBA" id="ARBA00022692"/>
    </source>
</evidence>
<evidence type="ECO:0000256" key="1">
    <source>
        <dbReference type="ARBA" id="ARBA00004141"/>
    </source>
</evidence>
<dbReference type="OrthoDB" id="5969463at2759"/>
<evidence type="ECO:0000256" key="5">
    <source>
        <dbReference type="ARBA" id="ARBA00023136"/>
    </source>
</evidence>
<keyword evidence="14" id="KW-1185">Reference proteome</keyword>
<feature type="domain" description="G-protein coupled receptors family 1 profile" evidence="11">
    <location>
        <begin position="58"/>
        <end position="293"/>
    </location>
</feature>
<dbReference type="CDD" id="cd00637">
    <property type="entry name" value="7tm_classA_rhodopsin-like"/>
    <property type="match status" value="2"/>
</dbReference>
<feature type="compositionally biased region" description="Basic residues" evidence="9">
    <location>
        <begin position="307"/>
        <end position="325"/>
    </location>
</feature>
<dbReference type="PROSITE" id="PS50262">
    <property type="entry name" value="G_PROTEIN_RECEP_F1_2"/>
    <property type="match status" value="1"/>
</dbReference>
<dbReference type="GO" id="GO:0016020">
    <property type="term" value="C:membrane"/>
    <property type="evidence" value="ECO:0007669"/>
    <property type="project" value="UniProtKB-SubCell"/>
</dbReference>
<keyword evidence="2 8" id="KW-0812">Transmembrane</keyword>
<feature type="compositionally biased region" description="Polar residues" evidence="9">
    <location>
        <begin position="628"/>
        <end position="652"/>
    </location>
</feature>
<feature type="transmembrane region" description="Helical" evidence="10">
    <location>
        <begin position="42"/>
        <end position="67"/>
    </location>
</feature>
<feature type="transmembrane region" description="Helical" evidence="10">
    <location>
        <begin position="679"/>
        <end position="699"/>
    </location>
</feature>
<evidence type="ECO:0000256" key="10">
    <source>
        <dbReference type="SAM" id="Phobius"/>
    </source>
</evidence>
<feature type="region of interest" description="Disordered" evidence="9">
    <location>
        <begin position="483"/>
        <end position="529"/>
    </location>
</feature>
<evidence type="ECO:0000313" key="15">
    <source>
        <dbReference type="Proteomes" id="UP000663852"/>
    </source>
</evidence>
<dbReference type="Pfam" id="PF00001">
    <property type="entry name" value="7tm_1"/>
    <property type="match status" value="1"/>
</dbReference>